<dbReference type="Gene3D" id="1.10.10.10">
    <property type="entry name" value="Winged helix-like DNA-binding domain superfamily/Winged helix DNA-binding domain"/>
    <property type="match status" value="1"/>
</dbReference>
<dbReference type="InterPro" id="IPR007627">
    <property type="entry name" value="RNA_pol_sigma70_r2"/>
</dbReference>
<accession>A0ABX7LRI7</accession>
<reference evidence="7 8" key="1">
    <citation type="submission" date="2021-02" db="EMBL/GenBank/DDBJ databases">
        <title>Brevundimonas sp. CS1 genome sequence.</title>
        <authorList>
            <person name="Lee K."/>
            <person name="Choi Y.-J."/>
            <person name="Son H.-R."/>
        </authorList>
    </citation>
    <scope>NUCLEOTIDE SEQUENCE [LARGE SCALE GENOMIC DNA]</scope>
    <source>
        <strain evidence="7 8">CS1</strain>
    </source>
</reference>
<name>A0ABX7LRI7_9CAUL</name>
<dbReference type="Pfam" id="PF04542">
    <property type="entry name" value="Sigma70_r2"/>
    <property type="match status" value="1"/>
</dbReference>
<evidence type="ECO:0000256" key="2">
    <source>
        <dbReference type="ARBA" id="ARBA00023015"/>
    </source>
</evidence>
<keyword evidence="2" id="KW-0805">Transcription regulation</keyword>
<keyword evidence="4" id="KW-0804">Transcription</keyword>
<dbReference type="PANTHER" id="PTHR43133">
    <property type="entry name" value="RNA POLYMERASE ECF-TYPE SIGMA FACTO"/>
    <property type="match status" value="1"/>
</dbReference>
<keyword evidence="3" id="KW-0731">Sigma factor</keyword>
<dbReference type="RefSeq" id="WP_205682198.1">
    <property type="nucleotide sequence ID" value="NZ_CP070968.1"/>
</dbReference>
<dbReference type="Gene3D" id="1.10.1740.10">
    <property type="match status" value="1"/>
</dbReference>
<evidence type="ECO:0000259" key="6">
    <source>
        <dbReference type="Pfam" id="PF08281"/>
    </source>
</evidence>
<dbReference type="InterPro" id="IPR036388">
    <property type="entry name" value="WH-like_DNA-bd_sf"/>
</dbReference>
<gene>
    <name evidence="7" type="ORF">JX001_02790</name>
</gene>
<evidence type="ECO:0000313" key="7">
    <source>
        <dbReference type="EMBL" id="QSF54764.1"/>
    </source>
</evidence>
<dbReference type="InterPro" id="IPR013325">
    <property type="entry name" value="RNA_pol_sigma_r2"/>
</dbReference>
<evidence type="ECO:0000256" key="4">
    <source>
        <dbReference type="ARBA" id="ARBA00023163"/>
    </source>
</evidence>
<feature type="domain" description="RNA polymerase sigma factor 70 region 4 type 2" evidence="6">
    <location>
        <begin position="123"/>
        <end position="172"/>
    </location>
</feature>
<organism evidence="7 8">
    <name type="scientific">Brevundimonas fontaquae</name>
    <dbReference type="NCBI Taxonomy" id="2813778"/>
    <lineage>
        <taxon>Bacteria</taxon>
        <taxon>Pseudomonadati</taxon>
        <taxon>Pseudomonadota</taxon>
        <taxon>Alphaproteobacteria</taxon>
        <taxon>Caulobacterales</taxon>
        <taxon>Caulobacteraceae</taxon>
        <taxon>Brevundimonas</taxon>
    </lineage>
</organism>
<dbReference type="InterPro" id="IPR013249">
    <property type="entry name" value="RNA_pol_sigma70_r4_t2"/>
</dbReference>
<sequence>MTTDPRPGIEPDARGRDIMLDGLARRYGRALSQYFQRRTANRADVPDLVQEVFVGLSRMKNPADIEKPETFLFVIAANVLRDRRRRALTHHAAAHHSFDESNDMGSGFSPERVLEARDEIAVIRASLAELPTRTRDAFVLRAFEELAMREVAAALGVSTRAAEKHYAKALVHVTAALEGPRHPHRG</sequence>
<evidence type="ECO:0000259" key="5">
    <source>
        <dbReference type="Pfam" id="PF04542"/>
    </source>
</evidence>
<dbReference type="SUPFAM" id="SSF88946">
    <property type="entry name" value="Sigma2 domain of RNA polymerase sigma factors"/>
    <property type="match status" value="1"/>
</dbReference>
<feature type="domain" description="RNA polymerase sigma-70 region 2" evidence="5">
    <location>
        <begin position="23"/>
        <end position="87"/>
    </location>
</feature>
<dbReference type="EMBL" id="CP070968">
    <property type="protein sequence ID" value="QSF54764.1"/>
    <property type="molecule type" value="Genomic_DNA"/>
</dbReference>
<protein>
    <submittedName>
        <fullName evidence="7">Sigma-70 family RNA polymerase sigma factor</fullName>
    </submittedName>
</protein>
<dbReference type="Proteomes" id="UP000662957">
    <property type="component" value="Chromosome"/>
</dbReference>
<dbReference type="InterPro" id="IPR013324">
    <property type="entry name" value="RNA_pol_sigma_r3/r4-like"/>
</dbReference>
<dbReference type="PANTHER" id="PTHR43133:SF63">
    <property type="entry name" value="RNA POLYMERASE SIGMA FACTOR FECI-RELATED"/>
    <property type="match status" value="1"/>
</dbReference>
<comment type="similarity">
    <text evidence="1">Belongs to the sigma-70 factor family. ECF subfamily.</text>
</comment>
<evidence type="ECO:0000313" key="8">
    <source>
        <dbReference type="Proteomes" id="UP000662957"/>
    </source>
</evidence>
<evidence type="ECO:0000256" key="1">
    <source>
        <dbReference type="ARBA" id="ARBA00010641"/>
    </source>
</evidence>
<dbReference type="Pfam" id="PF08281">
    <property type="entry name" value="Sigma70_r4_2"/>
    <property type="match status" value="1"/>
</dbReference>
<dbReference type="SUPFAM" id="SSF88659">
    <property type="entry name" value="Sigma3 and sigma4 domains of RNA polymerase sigma factors"/>
    <property type="match status" value="1"/>
</dbReference>
<keyword evidence="8" id="KW-1185">Reference proteome</keyword>
<dbReference type="InterPro" id="IPR039425">
    <property type="entry name" value="RNA_pol_sigma-70-like"/>
</dbReference>
<dbReference type="NCBIfam" id="TIGR02937">
    <property type="entry name" value="sigma70-ECF"/>
    <property type="match status" value="1"/>
</dbReference>
<dbReference type="InterPro" id="IPR014284">
    <property type="entry name" value="RNA_pol_sigma-70_dom"/>
</dbReference>
<evidence type="ECO:0000256" key="3">
    <source>
        <dbReference type="ARBA" id="ARBA00023082"/>
    </source>
</evidence>
<proteinExistence type="inferred from homology"/>